<dbReference type="EMBL" id="FUYG01000005">
    <property type="protein sequence ID" value="SKA96344.1"/>
    <property type="molecule type" value="Genomic_DNA"/>
</dbReference>
<evidence type="ECO:0000256" key="1">
    <source>
        <dbReference type="SAM" id="SignalP"/>
    </source>
</evidence>
<dbReference type="Proteomes" id="UP000189735">
    <property type="component" value="Unassembled WGS sequence"/>
</dbReference>
<dbReference type="InterPro" id="IPR038670">
    <property type="entry name" value="HslJ-like_sf"/>
</dbReference>
<keyword evidence="1" id="KW-0732">Signal</keyword>
<dbReference type="Gene3D" id="2.40.128.270">
    <property type="match status" value="1"/>
</dbReference>
<sequence>MRISRRGRISVAMIVGAVFGALMFSGCTPDAVPDGTPSAAPISFTGQWKTSDDTGETRIAFDENGDFVGFDGCNTWNGSFSVSDANATLSFTSATEVACSKDVWLEKVTMAHIEGDSLVLTDSAGTQLGKLYKSES</sequence>
<accession>A0A1T4Y3E1</accession>
<dbReference type="PROSITE" id="PS51257">
    <property type="entry name" value="PROKAR_LIPOPROTEIN"/>
    <property type="match status" value="1"/>
</dbReference>
<dbReference type="InterPro" id="IPR005184">
    <property type="entry name" value="DUF306_Meta_HslJ"/>
</dbReference>
<evidence type="ECO:0000313" key="4">
    <source>
        <dbReference type="Proteomes" id="UP000189735"/>
    </source>
</evidence>
<evidence type="ECO:0000313" key="3">
    <source>
        <dbReference type="EMBL" id="SKA96344.1"/>
    </source>
</evidence>
<feature type="chain" id="PRO_5038901529" evidence="1">
    <location>
        <begin position="21"/>
        <end position="136"/>
    </location>
</feature>
<evidence type="ECO:0000259" key="2">
    <source>
        <dbReference type="Pfam" id="PF03724"/>
    </source>
</evidence>
<gene>
    <name evidence="3" type="ORF">SAMN06295879_2206</name>
</gene>
<reference evidence="4" key="1">
    <citation type="submission" date="2017-02" db="EMBL/GenBank/DDBJ databases">
        <authorList>
            <person name="Varghese N."/>
            <person name="Submissions S."/>
        </authorList>
    </citation>
    <scope>NUCLEOTIDE SEQUENCE [LARGE SCALE GENOMIC DNA]</scope>
    <source>
        <strain evidence="4">VKM Ac-2052</strain>
    </source>
</reference>
<proteinExistence type="predicted"/>
<protein>
    <submittedName>
        <fullName evidence="3">META domain-containing protein</fullName>
    </submittedName>
</protein>
<organism evidence="3 4">
    <name type="scientific">Agreia bicolorata</name>
    <dbReference type="NCBI Taxonomy" id="110935"/>
    <lineage>
        <taxon>Bacteria</taxon>
        <taxon>Bacillati</taxon>
        <taxon>Actinomycetota</taxon>
        <taxon>Actinomycetes</taxon>
        <taxon>Micrococcales</taxon>
        <taxon>Microbacteriaceae</taxon>
        <taxon>Agreia</taxon>
    </lineage>
</organism>
<dbReference type="AlphaFoldDB" id="A0A1T4Y3E1"/>
<feature type="signal peptide" evidence="1">
    <location>
        <begin position="1"/>
        <end position="20"/>
    </location>
</feature>
<dbReference type="RefSeq" id="WP_078714437.1">
    <property type="nucleotide sequence ID" value="NZ_FUYG01000005.1"/>
</dbReference>
<dbReference type="Pfam" id="PF03724">
    <property type="entry name" value="META"/>
    <property type="match status" value="1"/>
</dbReference>
<feature type="domain" description="DUF306" evidence="2">
    <location>
        <begin position="53"/>
        <end position="128"/>
    </location>
</feature>
<name>A0A1T4Y3E1_9MICO</name>